<dbReference type="AlphaFoldDB" id="A0A3M8WC28"/>
<reference evidence="1 2" key="1">
    <citation type="submission" date="2018-11" db="EMBL/GenBank/DDBJ databases">
        <title>The Potential of Streptomyces as Biocontrol Agents against the Tomato grey mould, Botrytis cinerea (Gray mold) Frontiers in Microbiology.</title>
        <authorList>
            <person name="Li D."/>
        </authorList>
    </citation>
    <scope>NUCLEOTIDE SEQUENCE [LARGE SCALE GENOMIC DNA]</scope>
    <source>
        <strain evidence="1 2">NEAU-LD23</strain>
    </source>
</reference>
<sequence>MMAADEGGFRPEDQNDLAPAVPMARLEANLAAPRVLRQIQGEEREATSSRIKTGEHDAAIGHVPFHSVRLTDPRPNDVRVGGVAAFIATLGTSDKTSKAARSEMAELADLMRVIRLRNGGYVAAACTNVAVDAWPGLTDGWGNSSDPFVARSAAVLDGPRLAFVPLLRFDPSLLVLAHPIVCAPGGGKHV</sequence>
<keyword evidence="2" id="KW-1185">Reference proteome</keyword>
<proteinExistence type="predicted"/>
<protein>
    <submittedName>
        <fullName evidence="1">Uncharacterized protein</fullName>
    </submittedName>
</protein>
<accession>A0A3M8WC28</accession>
<gene>
    <name evidence="1" type="ORF">EEJ42_16070</name>
</gene>
<dbReference type="EMBL" id="RIBZ01000209">
    <property type="protein sequence ID" value="RNG26125.1"/>
    <property type="molecule type" value="Genomic_DNA"/>
</dbReference>
<dbReference type="Proteomes" id="UP000275401">
    <property type="component" value="Unassembled WGS sequence"/>
</dbReference>
<evidence type="ECO:0000313" key="1">
    <source>
        <dbReference type="EMBL" id="RNG26125.1"/>
    </source>
</evidence>
<organism evidence="1 2">
    <name type="scientific">Streptomyces botrytidirepellens</name>
    <dbReference type="NCBI Taxonomy" id="2486417"/>
    <lineage>
        <taxon>Bacteria</taxon>
        <taxon>Bacillati</taxon>
        <taxon>Actinomycetota</taxon>
        <taxon>Actinomycetes</taxon>
        <taxon>Kitasatosporales</taxon>
        <taxon>Streptomycetaceae</taxon>
        <taxon>Streptomyces</taxon>
    </lineage>
</organism>
<comment type="caution">
    <text evidence="1">The sequence shown here is derived from an EMBL/GenBank/DDBJ whole genome shotgun (WGS) entry which is preliminary data.</text>
</comment>
<evidence type="ECO:0000313" key="2">
    <source>
        <dbReference type="Proteomes" id="UP000275401"/>
    </source>
</evidence>
<name>A0A3M8WC28_9ACTN</name>